<feature type="region of interest" description="Disordered" evidence="1">
    <location>
        <begin position="1"/>
        <end position="171"/>
    </location>
</feature>
<feature type="compositionally biased region" description="Pro residues" evidence="1">
    <location>
        <begin position="431"/>
        <end position="442"/>
    </location>
</feature>
<organism evidence="2 3">
    <name type="scientific">Pyrenophora teres f. teres</name>
    <dbReference type="NCBI Taxonomy" id="97479"/>
    <lineage>
        <taxon>Eukaryota</taxon>
        <taxon>Fungi</taxon>
        <taxon>Dikarya</taxon>
        <taxon>Ascomycota</taxon>
        <taxon>Pezizomycotina</taxon>
        <taxon>Dothideomycetes</taxon>
        <taxon>Pleosporomycetidae</taxon>
        <taxon>Pleosporales</taxon>
        <taxon>Pleosporineae</taxon>
        <taxon>Pleosporaceae</taxon>
        <taxon>Pyrenophora</taxon>
    </lineage>
</organism>
<feature type="compositionally biased region" description="Basic and acidic residues" evidence="1">
    <location>
        <begin position="157"/>
        <end position="166"/>
    </location>
</feature>
<accession>A0A6S6W3T8</accession>
<feature type="compositionally biased region" description="Polar residues" evidence="1">
    <location>
        <begin position="283"/>
        <end position="295"/>
    </location>
</feature>
<feature type="compositionally biased region" description="Basic and acidic residues" evidence="1">
    <location>
        <begin position="353"/>
        <end position="377"/>
    </location>
</feature>
<evidence type="ECO:0000313" key="3">
    <source>
        <dbReference type="Proteomes" id="UP000472372"/>
    </source>
</evidence>
<protein>
    <submittedName>
        <fullName evidence="2">Uncharacterized protein</fullName>
    </submittedName>
</protein>
<name>A0A6S6W3T8_9PLEO</name>
<dbReference type="EMBL" id="HG992981">
    <property type="protein sequence ID" value="CAE7177424.1"/>
    <property type="molecule type" value="Genomic_DNA"/>
</dbReference>
<feature type="compositionally biased region" description="Low complexity" evidence="1">
    <location>
        <begin position="194"/>
        <end position="203"/>
    </location>
</feature>
<evidence type="ECO:0000313" key="2">
    <source>
        <dbReference type="EMBL" id="CAE7177424.1"/>
    </source>
</evidence>
<feature type="region of interest" description="Disordered" evidence="1">
    <location>
        <begin position="184"/>
        <end position="386"/>
    </location>
</feature>
<dbReference type="Proteomes" id="UP000472372">
    <property type="component" value="Chromosome 5"/>
</dbReference>
<proteinExistence type="predicted"/>
<sequence length="499" mass="54322">MMGSDWHPRRHPQPDPSHFAARTLPSFAELTSSSTDSVLHRPRDSVPPSAPADRPADRLTPPSVLPQPDFANPPPPAERASFTAINHHHQSPHVSPTNTRVPPAAQDHQRFALALPQTTVAPFTPPLSSAPTQSLHDTTSSQPPIPTTRQDSAFSHLRYDSSKESEPTLPSSVFAFSYFHPAVASRRQSNTSRPISHPAGPSSPHSPPPDSRSNQQAPDTAAPSLKRVAATSQSTPPGIPPHPEPATSPEQLRGPDTGFRNPLPSPTSDNVNGSGRHQRYNVRFNTVYTSENMPPNQKPRQDPVPTPPMATETNQEQSLPSEQTITPSVEPATSPANSAPPSIDDQNNPDQQNEPKLERCKGCLEPWRRPLPGEEQYRLSSPAQNMGEQIKLTEDLIKRLENHTKFADEAYAAWQRRHRWCLNSPPSTDGNPPPAPAPPPADPRSKSTEESSPTATPALPVSAKRKSEIPHDPSSKIRKIVSFDPPSNPTHPVRPTAPA</sequence>
<gene>
    <name evidence="2" type="ORF">PTTW11_06165</name>
</gene>
<feature type="compositionally biased region" description="Pro residues" evidence="1">
    <location>
        <begin position="237"/>
        <end position="246"/>
    </location>
</feature>
<feature type="region of interest" description="Disordered" evidence="1">
    <location>
        <begin position="421"/>
        <end position="499"/>
    </location>
</feature>
<evidence type="ECO:0000256" key="1">
    <source>
        <dbReference type="SAM" id="MobiDB-lite"/>
    </source>
</evidence>
<reference evidence="2" key="1">
    <citation type="submission" date="2021-02" db="EMBL/GenBank/DDBJ databases">
        <authorList>
            <person name="Syme A R."/>
            <person name="Syme A R."/>
            <person name="Moolhuijzen P."/>
        </authorList>
    </citation>
    <scope>NUCLEOTIDE SEQUENCE</scope>
    <source>
        <strain evidence="2">W1-1</strain>
    </source>
</reference>
<feature type="compositionally biased region" description="Polar residues" evidence="1">
    <location>
        <begin position="116"/>
        <end position="153"/>
    </location>
</feature>
<feature type="compositionally biased region" description="Polar residues" evidence="1">
    <location>
        <begin position="266"/>
        <end position="275"/>
    </location>
</feature>
<feature type="compositionally biased region" description="Basic and acidic residues" evidence="1">
    <location>
        <begin position="465"/>
        <end position="475"/>
    </location>
</feature>
<feature type="compositionally biased region" description="Polar residues" evidence="1">
    <location>
        <begin position="311"/>
        <end position="327"/>
    </location>
</feature>
<feature type="compositionally biased region" description="Low complexity" evidence="1">
    <location>
        <begin position="331"/>
        <end position="342"/>
    </location>
</feature>
<dbReference type="AlphaFoldDB" id="A0A6S6W3T8"/>